<keyword evidence="3" id="KW-1185">Reference proteome</keyword>
<evidence type="ECO:0000313" key="2">
    <source>
        <dbReference type="EMBL" id="AEB95888.1"/>
    </source>
</evidence>
<name>F4G0S9_METCR</name>
<evidence type="ECO:0000256" key="1">
    <source>
        <dbReference type="SAM" id="Phobius"/>
    </source>
</evidence>
<sequence length="184" mass="21021">MPKKTRLNLSVYDRVKRASLALILFSTFLGMSFEIQQTIFYFIPLSISYLALLIFGWLNRNSFSQLDEKFSLSVKLYYVMIVGIIISILSEVVTYLKVDIELFSILQIVGTLLILSYLFDYSLEVIRLGDDFNSRGLKIASLIIALSIPVYLIIGAIPFALLITSGGMYEYIELTKIITLYKRK</sequence>
<dbReference type="AlphaFoldDB" id="F4G0S9"/>
<feature type="transmembrane region" description="Helical" evidence="1">
    <location>
        <begin position="102"/>
        <end position="119"/>
    </location>
</feature>
<keyword evidence="1" id="KW-0472">Membrane</keyword>
<accession>F4G0S9</accession>
<keyword evidence="1" id="KW-0812">Transmembrane</keyword>
<dbReference type="OrthoDB" id="34526at2157"/>
<evidence type="ECO:0008006" key="4">
    <source>
        <dbReference type="Google" id="ProtNLM"/>
    </source>
</evidence>
<organism evidence="2 3">
    <name type="scientific">Metallosphaera cuprina (strain Ar-4)</name>
    <dbReference type="NCBI Taxonomy" id="1006006"/>
    <lineage>
        <taxon>Archaea</taxon>
        <taxon>Thermoproteota</taxon>
        <taxon>Thermoprotei</taxon>
        <taxon>Sulfolobales</taxon>
        <taxon>Sulfolobaceae</taxon>
        <taxon>Metallosphaera</taxon>
    </lineage>
</organism>
<protein>
    <recommendedName>
        <fullName evidence="4">DUF308 domain-containing protein</fullName>
    </recommendedName>
</protein>
<evidence type="ECO:0000313" key="3">
    <source>
        <dbReference type="Proteomes" id="UP000007812"/>
    </source>
</evidence>
<keyword evidence="1" id="KW-1133">Transmembrane helix</keyword>
<dbReference type="KEGG" id="mcn:Mcup_1786"/>
<dbReference type="PATRIC" id="fig|1006006.8.peg.1793"/>
<gene>
    <name evidence="2" type="ordered locus">Mcup_1786</name>
</gene>
<dbReference type="eggNOG" id="arCOG12517">
    <property type="taxonomic scope" value="Archaea"/>
</dbReference>
<feature type="transmembrane region" description="Helical" evidence="1">
    <location>
        <begin position="139"/>
        <end position="163"/>
    </location>
</feature>
<proteinExistence type="predicted"/>
<dbReference type="HOGENOM" id="CLU_1465084_0_0_2"/>
<reference evidence="2 3" key="1">
    <citation type="journal article" date="2011" name="J. Bacteriol.">
        <title>Complete genome sequence of Metallosphaera cuprina, a metal sulfide-oxidizing archaeon from a hot spring.</title>
        <authorList>
            <person name="Liu L.J."/>
            <person name="You X.Y."/>
            <person name="Zheng H."/>
            <person name="Wang S."/>
            <person name="Jiang C.Y."/>
            <person name="Liu S.J."/>
        </authorList>
    </citation>
    <scope>NUCLEOTIDE SEQUENCE [LARGE SCALE GENOMIC DNA]</scope>
    <source>
        <strain evidence="2 3">Ar-4</strain>
    </source>
</reference>
<dbReference type="STRING" id="1006006.Mcup_1786"/>
<feature type="transmembrane region" description="Helical" evidence="1">
    <location>
        <begin position="78"/>
        <end position="96"/>
    </location>
</feature>
<feature type="transmembrane region" description="Helical" evidence="1">
    <location>
        <begin position="39"/>
        <end position="58"/>
    </location>
</feature>
<dbReference type="EMBL" id="CP002656">
    <property type="protein sequence ID" value="AEB95888.1"/>
    <property type="molecule type" value="Genomic_DNA"/>
</dbReference>
<dbReference type="Proteomes" id="UP000007812">
    <property type="component" value="Chromosome"/>
</dbReference>